<evidence type="ECO:0000256" key="5">
    <source>
        <dbReference type="ARBA" id="ARBA00023242"/>
    </source>
</evidence>
<organism evidence="7 8">
    <name type="scientific">Fundulus heteroclitus</name>
    <name type="common">Killifish</name>
    <name type="synonym">Mummichog</name>
    <dbReference type="NCBI Taxonomy" id="8078"/>
    <lineage>
        <taxon>Eukaryota</taxon>
        <taxon>Metazoa</taxon>
        <taxon>Chordata</taxon>
        <taxon>Craniata</taxon>
        <taxon>Vertebrata</taxon>
        <taxon>Euteleostomi</taxon>
        <taxon>Actinopterygii</taxon>
        <taxon>Neopterygii</taxon>
        <taxon>Teleostei</taxon>
        <taxon>Neoteleostei</taxon>
        <taxon>Acanthomorphata</taxon>
        <taxon>Ovalentaria</taxon>
        <taxon>Atherinomorphae</taxon>
        <taxon>Cyprinodontiformes</taxon>
        <taxon>Fundulidae</taxon>
        <taxon>Fundulus</taxon>
    </lineage>
</organism>
<keyword evidence="4" id="KW-0804">Transcription</keyword>
<dbReference type="GO" id="GO:0000122">
    <property type="term" value="P:negative regulation of transcription by RNA polymerase II"/>
    <property type="evidence" value="ECO:0007669"/>
    <property type="project" value="TreeGrafter"/>
</dbReference>
<evidence type="ECO:0000256" key="1">
    <source>
        <dbReference type="ARBA" id="ARBA00004123"/>
    </source>
</evidence>
<reference evidence="7" key="2">
    <citation type="submission" date="2025-09" db="UniProtKB">
        <authorList>
            <consortium name="Ensembl"/>
        </authorList>
    </citation>
    <scope>IDENTIFICATION</scope>
</reference>
<dbReference type="PANTHER" id="PTHR12396">
    <property type="entry name" value="METHYL-CPG BINDING PROTEIN, MBD"/>
    <property type="match status" value="1"/>
</dbReference>
<dbReference type="PROSITE" id="PS50982">
    <property type="entry name" value="MBD"/>
    <property type="match status" value="1"/>
</dbReference>
<evidence type="ECO:0000313" key="8">
    <source>
        <dbReference type="Proteomes" id="UP000265000"/>
    </source>
</evidence>
<proteinExistence type="predicted"/>
<dbReference type="GO" id="GO:0006346">
    <property type="term" value="P:DNA methylation-dependent constitutive heterochromatin formation"/>
    <property type="evidence" value="ECO:0007669"/>
    <property type="project" value="TreeGrafter"/>
</dbReference>
<dbReference type="PANTHER" id="PTHR12396:SF57">
    <property type="entry name" value="METHYL-CPG-BINDING DOMAIN PROTEIN 1"/>
    <property type="match status" value="1"/>
</dbReference>
<dbReference type="InterPro" id="IPR016177">
    <property type="entry name" value="DNA-bd_dom_sf"/>
</dbReference>
<dbReference type="Pfam" id="PF01429">
    <property type="entry name" value="MBD"/>
    <property type="match status" value="1"/>
</dbReference>
<dbReference type="GeneTree" id="ENSGT00530000063687"/>
<evidence type="ECO:0000313" key="7">
    <source>
        <dbReference type="Ensembl" id="ENSFHEP00000021531.1"/>
    </source>
</evidence>
<dbReference type="STRING" id="8078.ENSFHEP00000021531"/>
<sequence length="133" mass="14595">EPTLSILNLASFSDFNHIKRTSSTPAYEIPLTSCENELGITLDMDAQCNQEDLPHGWIREVKQRKAGKTAGKLDVYIISPSGQKFRSKASLHAYLLKNGGENADKNLFDFTLSKYNFTCLAAAAATTKLAPAK</sequence>
<reference evidence="7" key="1">
    <citation type="submission" date="2025-08" db="UniProtKB">
        <authorList>
            <consortium name="Ensembl"/>
        </authorList>
    </citation>
    <scope>IDENTIFICATION</scope>
</reference>
<feature type="domain" description="MBD" evidence="6">
    <location>
        <begin position="43"/>
        <end position="115"/>
    </location>
</feature>
<name>A0A3Q2Q4Y3_FUNHE</name>
<evidence type="ECO:0000256" key="4">
    <source>
        <dbReference type="ARBA" id="ARBA00023163"/>
    </source>
</evidence>
<accession>A0A3Q2Q4Y3</accession>
<protein>
    <recommendedName>
        <fullName evidence="6">MBD domain-containing protein</fullName>
    </recommendedName>
</protein>
<dbReference type="AlphaFoldDB" id="A0A3Q2Q4Y3"/>
<dbReference type="GO" id="GO:0005654">
    <property type="term" value="C:nucleoplasm"/>
    <property type="evidence" value="ECO:0007669"/>
    <property type="project" value="UniProtKB-ARBA"/>
</dbReference>
<keyword evidence="3" id="KW-0238">DNA-binding</keyword>
<comment type="subcellular location">
    <subcellularLocation>
        <location evidence="1">Nucleus</location>
    </subcellularLocation>
</comment>
<keyword evidence="5" id="KW-0539">Nucleus</keyword>
<keyword evidence="8" id="KW-1185">Reference proteome</keyword>
<dbReference type="SUPFAM" id="SSF54171">
    <property type="entry name" value="DNA-binding domain"/>
    <property type="match status" value="1"/>
</dbReference>
<dbReference type="CDD" id="cd01396">
    <property type="entry name" value="MeCP2_MBD"/>
    <property type="match status" value="1"/>
</dbReference>
<dbReference type="Gene3D" id="3.30.890.10">
    <property type="entry name" value="Methyl-cpg-binding Protein 2, Chain A"/>
    <property type="match status" value="1"/>
</dbReference>
<dbReference type="Proteomes" id="UP000265000">
    <property type="component" value="Unplaced"/>
</dbReference>
<dbReference type="SMART" id="SM00391">
    <property type="entry name" value="MBD"/>
    <property type="match status" value="1"/>
</dbReference>
<dbReference type="GO" id="GO:0008327">
    <property type="term" value="F:methyl-CpG binding"/>
    <property type="evidence" value="ECO:0007669"/>
    <property type="project" value="TreeGrafter"/>
</dbReference>
<evidence type="ECO:0000256" key="2">
    <source>
        <dbReference type="ARBA" id="ARBA00023015"/>
    </source>
</evidence>
<evidence type="ECO:0000256" key="3">
    <source>
        <dbReference type="ARBA" id="ARBA00023125"/>
    </source>
</evidence>
<dbReference type="InterPro" id="IPR001739">
    <property type="entry name" value="Methyl_CpG_DNA-bd"/>
</dbReference>
<keyword evidence="2" id="KW-0805">Transcription regulation</keyword>
<evidence type="ECO:0000259" key="6">
    <source>
        <dbReference type="PROSITE" id="PS50982"/>
    </source>
</evidence>
<dbReference type="Ensembl" id="ENSFHET00000015228.1">
    <property type="protein sequence ID" value="ENSFHEP00000021531.1"/>
    <property type="gene ID" value="ENSFHEG00000001333.1"/>
</dbReference>